<dbReference type="GO" id="GO:0043022">
    <property type="term" value="F:ribosome binding"/>
    <property type="evidence" value="ECO:0007669"/>
    <property type="project" value="InterPro"/>
</dbReference>
<keyword evidence="3" id="KW-1185">Reference proteome</keyword>
<protein>
    <recommendedName>
        <fullName evidence="1">Letm1 RBD domain-containing protein</fullName>
    </recommendedName>
</protein>
<feature type="non-terminal residue" evidence="2">
    <location>
        <position position="97"/>
    </location>
</feature>
<proteinExistence type="predicted"/>
<gene>
    <name evidence="2" type="ORF">BGZ97_010723</name>
</gene>
<dbReference type="InterPro" id="IPR033122">
    <property type="entry name" value="LETM1-like_RBD"/>
</dbReference>
<dbReference type="EMBL" id="JAAAIN010005699">
    <property type="protein sequence ID" value="KAG0273358.1"/>
    <property type="molecule type" value="Genomic_DNA"/>
</dbReference>
<dbReference type="Pfam" id="PF07766">
    <property type="entry name" value="LETM1_RBD"/>
    <property type="match status" value="1"/>
</dbReference>
<name>A0A9P6QPC9_9FUNG</name>
<dbReference type="Proteomes" id="UP000823405">
    <property type="component" value="Unassembled WGS sequence"/>
</dbReference>
<evidence type="ECO:0000313" key="2">
    <source>
        <dbReference type="EMBL" id="KAG0273358.1"/>
    </source>
</evidence>
<feature type="domain" description="Letm1 RBD" evidence="1">
    <location>
        <begin position="1"/>
        <end position="79"/>
    </location>
</feature>
<dbReference type="AlphaFoldDB" id="A0A9P6QPC9"/>
<evidence type="ECO:0000259" key="1">
    <source>
        <dbReference type="Pfam" id="PF07766"/>
    </source>
</evidence>
<reference evidence="2" key="1">
    <citation type="journal article" date="2020" name="Fungal Divers.">
        <title>Resolving the Mortierellaceae phylogeny through synthesis of multi-gene phylogenetics and phylogenomics.</title>
        <authorList>
            <person name="Vandepol N."/>
            <person name="Liber J."/>
            <person name="Desiro A."/>
            <person name="Na H."/>
            <person name="Kennedy M."/>
            <person name="Barry K."/>
            <person name="Grigoriev I.V."/>
            <person name="Miller A.N."/>
            <person name="O'Donnell K."/>
            <person name="Stajich J.E."/>
            <person name="Bonito G."/>
        </authorList>
    </citation>
    <scope>NUCLEOTIDE SEQUENCE</scope>
    <source>
        <strain evidence="2">NVP60</strain>
    </source>
</reference>
<sequence length="97" mass="10944">MLPSTFEDRFAEEEKKRKLLKMRLEMAKFLQETIIQQHPNTASSTTNNTHTVNTTAEAAAAAAAERAEAIKEFGECFRKVRSTNADEQPPTTSEMIR</sequence>
<organism evidence="2 3">
    <name type="scientific">Linnemannia gamsii</name>
    <dbReference type="NCBI Taxonomy" id="64522"/>
    <lineage>
        <taxon>Eukaryota</taxon>
        <taxon>Fungi</taxon>
        <taxon>Fungi incertae sedis</taxon>
        <taxon>Mucoromycota</taxon>
        <taxon>Mortierellomycotina</taxon>
        <taxon>Mortierellomycetes</taxon>
        <taxon>Mortierellales</taxon>
        <taxon>Mortierellaceae</taxon>
        <taxon>Linnemannia</taxon>
    </lineage>
</organism>
<comment type="caution">
    <text evidence="2">The sequence shown here is derived from an EMBL/GenBank/DDBJ whole genome shotgun (WGS) entry which is preliminary data.</text>
</comment>
<evidence type="ECO:0000313" key="3">
    <source>
        <dbReference type="Proteomes" id="UP000823405"/>
    </source>
</evidence>
<accession>A0A9P6QPC9</accession>